<gene>
    <name evidence="1" type="ORF">ACFS6H_20170</name>
</gene>
<evidence type="ECO:0000313" key="2">
    <source>
        <dbReference type="Proteomes" id="UP001597511"/>
    </source>
</evidence>
<name>A0ABW6A9M9_9BACT</name>
<comment type="caution">
    <text evidence="1">The sequence shown here is derived from an EMBL/GenBank/DDBJ whole genome shotgun (WGS) entry which is preliminary data.</text>
</comment>
<evidence type="ECO:0008006" key="3">
    <source>
        <dbReference type="Google" id="ProtNLM"/>
    </source>
</evidence>
<dbReference type="EMBL" id="JBHUOZ010000003">
    <property type="protein sequence ID" value="MFD2922048.1"/>
    <property type="molecule type" value="Genomic_DNA"/>
</dbReference>
<protein>
    <recommendedName>
        <fullName evidence="3">Internal virion protein</fullName>
    </recommendedName>
</protein>
<organism evidence="1 2">
    <name type="scientific">Terrimonas rubra</name>
    <dbReference type="NCBI Taxonomy" id="1035890"/>
    <lineage>
        <taxon>Bacteria</taxon>
        <taxon>Pseudomonadati</taxon>
        <taxon>Bacteroidota</taxon>
        <taxon>Chitinophagia</taxon>
        <taxon>Chitinophagales</taxon>
        <taxon>Chitinophagaceae</taxon>
        <taxon>Terrimonas</taxon>
    </lineage>
</organism>
<proteinExistence type="predicted"/>
<dbReference type="Proteomes" id="UP001597511">
    <property type="component" value="Unassembled WGS sequence"/>
</dbReference>
<dbReference type="RefSeq" id="WP_386103376.1">
    <property type="nucleotide sequence ID" value="NZ_JBHUOZ010000003.1"/>
</dbReference>
<accession>A0ABW6A9M9</accession>
<sequence length="228" mass="24068">MPIPIILGALALGSGAYKMIASGQQKKALQRATREAGYYTADDNVKQNLALAQNLYNGRMAGASRLEAQIYGNQANTIGAMNRNVTDSSQALALAGSVQGNTNEALQQLAISEAQDRLSRYGILANASQALAAEKYKERMDKIRYQNQLMGIKATHNQNIATGVGDMVNGLGMIASGAQGLNQNNQNLNFPSSWNRVGATPTATPIATQLNSNTGLLSGLASTIKPLS</sequence>
<reference evidence="2" key="1">
    <citation type="journal article" date="2019" name="Int. J. Syst. Evol. Microbiol.">
        <title>The Global Catalogue of Microorganisms (GCM) 10K type strain sequencing project: providing services to taxonomists for standard genome sequencing and annotation.</title>
        <authorList>
            <consortium name="The Broad Institute Genomics Platform"/>
            <consortium name="The Broad Institute Genome Sequencing Center for Infectious Disease"/>
            <person name="Wu L."/>
            <person name="Ma J."/>
        </authorList>
    </citation>
    <scope>NUCLEOTIDE SEQUENCE [LARGE SCALE GENOMIC DNA]</scope>
    <source>
        <strain evidence="2">KCTC 23299</strain>
    </source>
</reference>
<keyword evidence="2" id="KW-1185">Reference proteome</keyword>
<evidence type="ECO:0000313" key="1">
    <source>
        <dbReference type="EMBL" id="MFD2922048.1"/>
    </source>
</evidence>